<proteinExistence type="predicted"/>
<dbReference type="InterPro" id="IPR020449">
    <property type="entry name" value="Tscrpt_reg_AraC-type_HTH"/>
</dbReference>
<dbReference type="InterPro" id="IPR014710">
    <property type="entry name" value="RmlC-like_jellyroll"/>
</dbReference>
<keyword evidence="3" id="KW-0238">DNA-binding</keyword>
<dbReference type="Pfam" id="PF12833">
    <property type="entry name" value="HTH_18"/>
    <property type="match status" value="1"/>
</dbReference>
<dbReference type="PROSITE" id="PS01124">
    <property type="entry name" value="HTH_ARAC_FAMILY_2"/>
    <property type="match status" value="1"/>
</dbReference>
<dbReference type="InterPro" id="IPR011051">
    <property type="entry name" value="RmlC_Cupin_sf"/>
</dbReference>
<dbReference type="Proteomes" id="UP000675781">
    <property type="component" value="Unassembled WGS sequence"/>
</dbReference>
<dbReference type="AlphaFoldDB" id="A0A941ETP3"/>
<evidence type="ECO:0000256" key="5">
    <source>
        <dbReference type="ARBA" id="ARBA00074140"/>
    </source>
</evidence>
<dbReference type="Gene3D" id="2.60.120.10">
    <property type="entry name" value="Jelly Rolls"/>
    <property type="match status" value="1"/>
</dbReference>
<dbReference type="EMBL" id="JAGSOG010000177">
    <property type="protein sequence ID" value="MBR7837038.1"/>
    <property type="molecule type" value="Genomic_DNA"/>
</dbReference>
<keyword evidence="1" id="KW-0678">Repressor</keyword>
<dbReference type="FunFam" id="1.10.10.60:FF:000132">
    <property type="entry name" value="AraC family transcriptional regulator"/>
    <property type="match status" value="1"/>
</dbReference>
<dbReference type="RefSeq" id="WP_212531508.1">
    <property type="nucleotide sequence ID" value="NZ_JAGSOG010000177.1"/>
</dbReference>
<dbReference type="InterPro" id="IPR018060">
    <property type="entry name" value="HTH_AraC"/>
</dbReference>
<dbReference type="PANTHER" id="PTHR11019:SF199">
    <property type="entry name" value="HTH-TYPE TRANSCRIPTIONAL REGULATOR NIMR"/>
    <property type="match status" value="1"/>
</dbReference>
<evidence type="ECO:0000256" key="1">
    <source>
        <dbReference type="ARBA" id="ARBA00022491"/>
    </source>
</evidence>
<comment type="caution">
    <text evidence="8">The sequence shown here is derived from an EMBL/GenBank/DDBJ whole genome shotgun (WGS) entry which is preliminary data.</text>
</comment>
<evidence type="ECO:0000313" key="8">
    <source>
        <dbReference type="EMBL" id="MBR7837038.1"/>
    </source>
</evidence>
<evidence type="ECO:0000256" key="6">
    <source>
        <dbReference type="ARBA" id="ARBA00079449"/>
    </source>
</evidence>
<evidence type="ECO:0000259" key="7">
    <source>
        <dbReference type="PROSITE" id="PS01124"/>
    </source>
</evidence>
<protein>
    <recommendedName>
        <fullName evidence="5">HTH-type transcriptional regulator RipA</fullName>
    </recommendedName>
    <alternativeName>
        <fullName evidence="6">Repressor of iron proteins A</fullName>
    </alternativeName>
</protein>
<keyword evidence="2" id="KW-0805">Transcription regulation</keyword>
<name>A0A941ETP3_9ACTN</name>
<evidence type="ECO:0000313" key="9">
    <source>
        <dbReference type="Proteomes" id="UP000675781"/>
    </source>
</evidence>
<dbReference type="SMART" id="SM00342">
    <property type="entry name" value="HTH_ARAC"/>
    <property type="match status" value="1"/>
</dbReference>
<dbReference type="GO" id="GO:0003700">
    <property type="term" value="F:DNA-binding transcription factor activity"/>
    <property type="evidence" value="ECO:0007669"/>
    <property type="project" value="InterPro"/>
</dbReference>
<dbReference type="InterPro" id="IPR009057">
    <property type="entry name" value="Homeodomain-like_sf"/>
</dbReference>
<dbReference type="CDD" id="cd06124">
    <property type="entry name" value="cupin_NimR-like_N"/>
    <property type="match status" value="1"/>
</dbReference>
<reference evidence="8" key="1">
    <citation type="submission" date="2021-04" db="EMBL/GenBank/DDBJ databases">
        <title>Genome based classification of Actinospica acidithermotolerans sp. nov., an actinobacterium isolated from an Indonesian hot spring.</title>
        <authorList>
            <person name="Kusuma A.B."/>
            <person name="Putra K.E."/>
            <person name="Nafisah S."/>
            <person name="Loh J."/>
            <person name="Nouioui I."/>
            <person name="Goodfellow M."/>
        </authorList>
    </citation>
    <scope>NUCLEOTIDE SEQUENCE</scope>
    <source>
        <strain evidence="8">CSCA 57</strain>
    </source>
</reference>
<dbReference type="PRINTS" id="PR00032">
    <property type="entry name" value="HTHARAC"/>
</dbReference>
<accession>A0A941ETP3</accession>
<dbReference type="Gene3D" id="1.10.10.60">
    <property type="entry name" value="Homeodomain-like"/>
    <property type="match status" value="1"/>
</dbReference>
<organism evidence="8 9">
    <name type="scientific">Actinospica durhamensis</name>
    <dbReference type="NCBI Taxonomy" id="1508375"/>
    <lineage>
        <taxon>Bacteria</taxon>
        <taxon>Bacillati</taxon>
        <taxon>Actinomycetota</taxon>
        <taxon>Actinomycetes</taxon>
        <taxon>Catenulisporales</taxon>
        <taxon>Actinospicaceae</taxon>
        <taxon>Actinospica</taxon>
    </lineage>
</organism>
<sequence length="265" mass="29164">MSVNRLDLSGPTRRSLLSGELIDWHDHSVNQLCYPLRGVLEISTPLGVWVVPSHRAVWIPAGVPHAHRAYGATEMRTLVFPQTVNPLRLDRPTVLATDPLLREVIVALSEAQDPDGVGRPQADELDATQRHHLELVALDRLRLVEELAFSLPAPQDDRLRAVAALLTADPADERSLAELGRVVGAAERTLSRLFRTELGMSFPQWRGQLRLQRALTLLAAGSSVTTVAGLCGFRSPSAFIDAFRRAFGTTPGRYRESARPRPGAR</sequence>
<dbReference type="PANTHER" id="PTHR11019">
    <property type="entry name" value="HTH-TYPE TRANSCRIPTIONAL REGULATOR NIMR"/>
    <property type="match status" value="1"/>
</dbReference>
<keyword evidence="9" id="KW-1185">Reference proteome</keyword>
<evidence type="ECO:0000256" key="3">
    <source>
        <dbReference type="ARBA" id="ARBA00023125"/>
    </source>
</evidence>
<dbReference type="SUPFAM" id="SSF46689">
    <property type="entry name" value="Homeodomain-like"/>
    <property type="match status" value="1"/>
</dbReference>
<evidence type="ECO:0000256" key="2">
    <source>
        <dbReference type="ARBA" id="ARBA00023015"/>
    </source>
</evidence>
<gene>
    <name evidence="8" type="ORF">KDL01_27425</name>
</gene>
<feature type="domain" description="HTH araC/xylS-type" evidence="7">
    <location>
        <begin position="160"/>
        <end position="257"/>
    </location>
</feature>
<keyword evidence="4" id="KW-0804">Transcription</keyword>
<dbReference type="SUPFAM" id="SSF51182">
    <property type="entry name" value="RmlC-like cupins"/>
    <property type="match status" value="1"/>
</dbReference>
<dbReference type="GO" id="GO:0043565">
    <property type="term" value="F:sequence-specific DNA binding"/>
    <property type="evidence" value="ECO:0007669"/>
    <property type="project" value="InterPro"/>
</dbReference>
<evidence type="ECO:0000256" key="4">
    <source>
        <dbReference type="ARBA" id="ARBA00023163"/>
    </source>
</evidence>